<dbReference type="RefSeq" id="WP_205103531.1">
    <property type="nucleotide sequence ID" value="NZ_JACJJC010000013.1"/>
</dbReference>
<name>A0ABS2DT81_9BURK</name>
<gene>
    <name evidence="11" type="ORF">H6A60_08650</name>
</gene>
<evidence type="ECO:0000259" key="10">
    <source>
        <dbReference type="PROSITE" id="PS50109"/>
    </source>
</evidence>
<accession>A0ABS2DT81</accession>
<reference evidence="11 12" key="1">
    <citation type="journal article" date="2021" name="Sci. Rep.">
        <title>The distribution of antibiotic resistance genes in chicken gut microbiota commensals.</title>
        <authorList>
            <person name="Juricova H."/>
            <person name="Matiasovicova J."/>
            <person name="Kubasova T."/>
            <person name="Cejkova D."/>
            <person name="Rychlik I."/>
        </authorList>
    </citation>
    <scope>NUCLEOTIDE SEQUENCE [LARGE SCALE GENOMIC DNA]</scope>
    <source>
        <strain evidence="11 12">An829</strain>
    </source>
</reference>
<evidence type="ECO:0000256" key="8">
    <source>
        <dbReference type="SAM" id="MobiDB-lite"/>
    </source>
</evidence>
<dbReference type="InterPro" id="IPR003594">
    <property type="entry name" value="HATPase_dom"/>
</dbReference>
<dbReference type="InterPro" id="IPR004358">
    <property type="entry name" value="Sig_transdc_His_kin-like_C"/>
</dbReference>
<evidence type="ECO:0000313" key="12">
    <source>
        <dbReference type="Proteomes" id="UP000715095"/>
    </source>
</evidence>
<feature type="chain" id="PRO_5045048292" description="histidine kinase" evidence="9">
    <location>
        <begin position="22"/>
        <end position="790"/>
    </location>
</feature>
<dbReference type="SUPFAM" id="SSF55874">
    <property type="entry name" value="ATPase domain of HSP90 chaperone/DNA topoisomerase II/histidine kinase"/>
    <property type="match status" value="1"/>
</dbReference>
<dbReference type="InterPro" id="IPR036097">
    <property type="entry name" value="HisK_dim/P_sf"/>
</dbReference>
<comment type="catalytic activity">
    <reaction evidence="1">
        <text>ATP + protein L-histidine = ADP + protein N-phospho-L-histidine.</text>
        <dbReference type="EC" id="2.7.13.3"/>
    </reaction>
</comment>
<feature type="coiled-coil region" evidence="7">
    <location>
        <begin position="392"/>
        <end position="426"/>
    </location>
</feature>
<evidence type="ECO:0000256" key="3">
    <source>
        <dbReference type="ARBA" id="ARBA00022553"/>
    </source>
</evidence>
<dbReference type="InterPro" id="IPR003661">
    <property type="entry name" value="HisK_dim/P_dom"/>
</dbReference>
<evidence type="ECO:0000256" key="5">
    <source>
        <dbReference type="ARBA" id="ARBA00022777"/>
    </source>
</evidence>
<dbReference type="PROSITE" id="PS50109">
    <property type="entry name" value="HIS_KIN"/>
    <property type="match status" value="1"/>
</dbReference>
<dbReference type="InterPro" id="IPR036890">
    <property type="entry name" value="HATPase_C_sf"/>
</dbReference>
<keyword evidence="5 11" id="KW-0418">Kinase</keyword>
<keyword evidence="7" id="KW-0175">Coiled coil</keyword>
<feature type="domain" description="Histidine kinase" evidence="10">
    <location>
        <begin position="563"/>
        <end position="781"/>
    </location>
</feature>
<keyword evidence="3" id="KW-0597">Phosphoprotein</keyword>
<dbReference type="CDD" id="cd00075">
    <property type="entry name" value="HATPase"/>
    <property type="match status" value="1"/>
</dbReference>
<sequence length="790" mass="84960">MQFRYVLLSGMLAAALLPAAAFSLWQFGDVRERIAVEDARQVRLAGEAAAVVAHTVENASRAVLVAAYSASIPLSEQPTPALVRTLGETLRRIALSQPVIENLHIDDATLKSRIFWPLHNDEGASNLNMNHADRWHAGALERSPGTAAVSPVFLAKGAFEGLTVNIAAAIPPTGHSKETNGRETGASGAVGVVSAALRLDEFGRLMQERLTGTDLSAVLFDEAGRVIFPLEGASRDRAAAIGRELGVGGAGAGPVDKRTHAAGSEKAGKAEKPSARTVELLSVPSEAADEKTGVAQGEAAAHKIAFVRAALPQGAPDWTVVLYREASARTAEMTVLQHRALAWVGLVLLMTTLVSAGISTGLSRAVEKLSRFLESRRSVPVEADRIRFPRELADFQAAYAETKAELDRNEAALRALNAELHAAVRARTAELEARRATLEALFDGMAEGVVLFDSDCIAAMNREAKRFFPTLAYGDAASAVWAQLGLKAAPQAGSTEIVKTPTGVREVLRFEVRAKGSEGEEFGGALAAKPEAEGDASRLEGLLIRDVTAREEVAQLKENLLGMAAHELKTPIQTLSLEVEMLGRVDSDAERAPILNDLAESVRHLKTLVHDWLDVARIEGGVFSVVKAPVQLPLIVRRAARMTHARYPFQTVEWHFEEEAECLLGDGERLLQLFSNLLVNAARYRQLERGSSVRVEGVRRGDMIEIAIDDDGIGIAPENREKVFERFFQVDATNRRRSGGTGQGLVIARAICRAHGGDIRVEASRRPEGGSRFIVTLPAFALESVAASPL</sequence>
<keyword evidence="9" id="KW-0732">Signal</keyword>
<dbReference type="PANTHER" id="PTHR43711">
    <property type="entry name" value="TWO-COMPONENT HISTIDINE KINASE"/>
    <property type="match status" value="1"/>
</dbReference>
<dbReference type="PANTHER" id="PTHR43711:SF1">
    <property type="entry name" value="HISTIDINE KINASE 1"/>
    <property type="match status" value="1"/>
</dbReference>
<dbReference type="Gene3D" id="3.30.565.10">
    <property type="entry name" value="Histidine kinase-like ATPase, C-terminal domain"/>
    <property type="match status" value="1"/>
</dbReference>
<evidence type="ECO:0000313" key="11">
    <source>
        <dbReference type="EMBL" id="MBM6704550.1"/>
    </source>
</evidence>
<dbReference type="Pfam" id="PF02518">
    <property type="entry name" value="HATPase_c"/>
    <property type="match status" value="1"/>
</dbReference>
<keyword evidence="4" id="KW-0808">Transferase</keyword>
<evidence type="ECO:0000256" key="6">
    <source>
        <dbReference type="ARBA" id="ARBA00023012"/>
    </source>
</evidence>
<dbReference type="SMART" id="SM00388">
    <property type="entry name" value="HisKA"/>
    <property type="match status" value="1"/>
</dbReference>
<dbReference type="Proteomes" id="UP000715095">
    <property type="component" value="Unassembled WGS sequence"/>
</dbReference>
<organism evidence="11 12">
    <name type="scientific">Sutterella massiliensis</name>
    <dbReference type="NCBI Taxonomy" id="1816689"/>
    <lineage>
        <taxon>Bacteria</taxon>
        <taxon>Pseudomonadati</taxon>
        <taxon>Pseudomonadota</taxon>
        <taxon>Betaproteobacteria</taxon>
        <taxon>Burkholderiales</taxon>
        <taxon>Sutterellaceae</taxon>
        <taxon>Sutterella</taxon>
    </lineage>
</organism>
<evidence type="ECO:0000256" key="4">
    <source>
        <dbReference type="ARBA" id="ARBA00022679"/>
    </source>
</evidence>
<feature type="signal peptide" evidence="9">
    <location>
        <begin position="1"/>
        <end position="21"/>
    </location>
</feature>
<dbReference type="CDD" id="cd00082">
    <property type="entry name" value="HisKA"/>
    <property type="match status" value="1"/>
</dbReference>
<dbReference type="GO" id="GO:0016301">
    <property type="term" value="F:kinase activity"/>
    <property type="evidence" value="ECO:0007669"/>
    <property type="project" value="UniProtKB-KW"/>
</dbReference>
<dbReference type="Gene3D" id="1.10.287.130">
    <property type="match status" value="1"/>
</dbReference>
<comment type="caution">
    <text evidence="11">The sequence shown here is derived from an EMBL/GenBank/DDBJ whole genome shotgun (WGS) entry which is preliminary data.</text>
</comment>
<dbReference type="EC" id="2.7.13.3" evidence="2"/>
<keyword evidence="6" id="KW-0902">Two-component regulatory system</keyword>
<evidence type="ECO:0000256" key="1">
    <source>
        <dbReference type="ARBA" id="ARBA00000085"/>
    </source>
</evidence>
<proteinExistence type="predicted"/>
<evidence type="ECO:0000256" key="2">
    <source>
        <dbReference type="ARBA" id="ARBA00012438"/>
    </source>
</evidence>
<keyword evidence="12" id="KW-1185">Reference proteome</keyword>
<dbReference type="EMBL" id="JACJJC010000013">
    <property type="protein sequence ID" value="MBM6704550.1"/>
    <property type="molecule type" value="Genomic_DNA"/>
</dbReference>
<evidence type="ECO:0000256" key="9">
    <source>
        <dbReference type="SAM" id="SignalP"/>
    </source>
</evidence>
<feature type="region of interest" description="Disordered" evidence="8">
    <location>
        <begin position="251"/>
        <end position="274"/>
    </location>
</feature>
<dbReference type="InterPro" id="IPR050736">
    <property type="entry name" value="Sensor_HK_Regulatory"/>
</dbReference>
<dbReference type="InterPro" id="IPR005467">
    <property type="entry name" value="His_kinase_dom"/>
</dbReference>
<dbReference type="SUPFAM" id="SSF47384">
    <property type="entry name" value="Homodimeric domain of signal transducing histidine kinase"/>
    <property type="match status" value="1"/>
</dbReference>
<protein>
    <recommendedName>
        <fullName evidence="2">histidine kinase</fullName>
        <ecNumber evidence="2">2.7.13.3</ecNumber>
    </recommendedName>
</protein>
<dbReference type="Pfam" id="PF00512">
    <property type="entry name" value="HisKA"/>
    <property type="match status" value="1"/>
</dbReference>
<evidence type="ECO:0000256" key="7">
    <source>
        <dbReference type="SAM" id="Coils"/>
    </source>
</evidence>
<dbReference type="SMART" id="SM00387">
    <property type="entry name" value="HATPase_c"/>
    <property type="match status" value="1"/>
</dbReference>
<dbReference type="PRINTS" id="PR00344">
    <property type="entry name" value="BCTRLSENSOR"/>
</dbReference>